<dbReference type="AlphaFoldDB" id="A0A1V9XH09"/>
<keyword evidence="2" id="KW-0645">Protease</keyword>
<protein>
    <recommendedName>
        <fullName evidence="2">Ubiquitin carboxyl-terminal hydrolase MINDY</fullName>
        <ecNumber evidence="2">3.4.19.12</ecNumber>
    </recommendedName>
</protein>
<dbReference type="GO" id="GO:0071108">
    <property type="term" value="P:protein K48-linked deubiquitination"/>
    <property type="evidence" value="ECO:0007669"/>
    <property type="project" value="InterPro"/>
</dbReference>
<dbReference type="InterPro" id="IPR025257">
    <property type="entry name" value="MINDY-3/4_CD"/>
</dbReference>
<dbReference type="GO" id="GO:0004843">
    <property type="term" value="F:cysteine-type deubiquitinase activity"/>
    <property type="evidence" value="ECO:0007669"/>
    <property type="project" value="UniProtKB-UniRule"/>
</dbReference>
<dbReference type="Proteomes" id="UP000192247">
    <property type="component" value="Unassembled WGS sequence"/>
</dbReference>
<comment type="catalytic activity">
    <reaction evidence="2">
        <text>Thiol-dependent hydrolysis of ester, thioester, amide, peptide and isopeptide bonds formed by the C-terminal Gly of ubiquitin (a 76-residue protein attached to proteins as an intracellular targeting signal).</text>
        <dbReference type="EC" id="3.4.19.12"/>
    </reaction>
</comment>
<comment type="function">
    <text evidence="2">Hydrolase that can remove 'Lys-48'-linked conjugated ubiquitin from proteins.</text>
</comment>
<dbReference type="FunCoup" id="A0A1V9XH09">
    <property type="interactions" value="1689"/>
</dbReference>
<dbReference type="GO" id="GO:1990380">
    <property type="term" value="F:K48-linked deubiquitinase activity"/>
    <property type="evidence" value="ECO:0007669"/>
    <property type="project" value="UniProtKB-UniRule"/>
</dbReference>
<feature type="domain" description="Deubiquitinating enzyme MINDY-3/4 conserved" evidence="3">
    <location>
        <begin position="14"/>
        <end position="347"/>
    </location>
</feature>
<dbReference type="EC" id="3.4.19.12" evidence="2"/>
<dbReference type="EMBL" id="MNPL01011195">
    <property type="protein sequence ID" value="OQR72711.1"/>
    <property type="molecule type" value="Genomic_DNA"/>
</dbReference>
<name>A0A1V9XH09_9ACAR</name>
<proteinExistence type="inferred from homology"/>
<dbReference type="GO" id="GO:0006508">
    <property type="term" value="P:proteolysis"/>
    <property type="evidence" value="ECO:0007669"/>
    <property type="project" value="UniProtKB-KW"/>
</dbReference>
<gene>
    <name evidence="4" type="ORF">BIW11_10210</name>
</gene>
<dbReference type="PANTHER" id="PTHR12473:SF8">
    <property type="entry name" value="UBIQUITIN CARBOXYL-TERMINAL HYDROLASE MINDY-4-RELATED"/>
    <property type="match status" value="1"/>
</dbReference>
<dbReference type="OrthoDB" id="10263628at2759"/>
<keyword evidence="5" id="KW-1185">Reference proteome</keyword>
<evidence type="ECO:0000256" key="1">
    <source>
        <dbReference type="ARBA" id="ARBA00011074"/>
    </source>
</evidence>
<accession>A0A1V9XH09</accession>
<organism evidence="4 5">
    <name type="scientific">Tropilaelaps mercedesae</name>
    <dbReference type="NCBI Taxonomy" id="418985"/>
    <lineage>
        <taxon>Eukaryota</taxon>
        <taxon>Metazoa</taxon>
        <taxon>Ecdysozoa</taxon>
        <taxon>Arthropoda</taxon>
        <taxon>Chelicerata</taxon>
        <taxon>Arachnida</taxon>
        <taxon>Acari</taxon>
        <taxon>Parasitiformes</taxon>
        <taxon>Mesostigmata</taxon>
        <taxon>Gamasina</taxon>
        <taxon>Dermanyssoidea</taxon>
        <taxon>Laelapidae</taxon>
        <taxon>Tropilaelaps</taxon>
    </lineage>
</organism>
<evidence type="ECO:0000259" key="3">
    <source>
        <dbReference type="SMART" id="SM01174"/>
    </source>
</evidence>
<keyword evidence="2" id="KW-0788">Thiol protease</keyword>
<reference evidence="4 5" key="1">
    <citation type="journal article" date="2017" name="Gigascience">
        <title>Draft genome of the honey bee ectoparasitic mite, Tropilaelaps mercedesae, is shaped by the parasitic life history.</title>
        <authorList>
            <person name="Dong X."/>
            <person name="Armstrong S.D."/>
            <person name="Xia D."/>
            <person name="Makepeace B.L."/>
            <person name="Darby A.C."/>
            <person name="Kadowaki T."/>
        </authorList>
    </citation>
    <scope>NUCLEOTIDE SEQUENCE [LARGE SCALE GENOMIC DNA]</scope>
    <source>
        <strain evidence="4">Wuxi-XJTLU</strain>
    </source>
</reference>
<evidence type="ECO:0000313" key="4">
    <source>
        <dbReference type="EMBL" id="OQR72711.1"/>
    </source>
</evidence>
<dbReference type="SMART" id="SM01174">
    <property type="entry name" value="DUF4205"/>
    <property type="match status" value="1"/>
</dbReference>
<dbReference type="PANTHER" id="PTHR12473">
    <property type="entry name" value="UBIQUITIN CARBOXYL-TERMINAL HYDROLASE MINDY-4-RELATED"/>
    <property type="match status" value="1"/>
</dbReference>
<dbReference type="Pfam" id="PF13898">
    <property type="entry name" value="MINDY-3_4_CD"/>
    <property type="match status" value="1"/>
</dbReference>
<comment type="caution">
    <text evidence="4">The sequence shown here is derived from an EMBL/GenBank/DDBJ whole genome shotgun (WGS) entry which is preliminary data.</text>
</comment>
<dbReference type="InterPro" id="IPR039785">
    <property type="entry name" value="MINY3/4"/>
</dbReference>
<keyword evidence="2" id="KW-0833">Ubl conjugation pathway</keyword>
<evidence type="ECO:0000256" key="2">
    <source>
        <dbReference type="RuleBase" id="RU367088"/>
    </source>
</evidence>
<keyword evidence="2" id="KW-0378">Hydrolase</keyword>
<comment type="similarity">
    <text evidence="1 2">Belongs to the MINDY deubiquitinase family. FAM188 subfamily.</text>
</comment>
<dbReference type="InParanoid" id="A0A1V9XH09"/>
<evidence type="ECO:0000313" key="5">
    <source>
        <dbReference type="Proteomes" id="UP000192247"/>
    </source>
</evidence>
<sequence length="347" mass="38620">MFHNDVSELLQQLQKLLFGDSSRTFGDEWLKQGLEFSREDSRVAYGLRQNKGGPCGVLAVTQAFIFKHLLWPDGKSEQGDMSARLQVTECSRRGALVRAIHEILVQANTDDLPTAAKPQSSSFRYVLGKVAGSSQKTAFTSLTIYSLPTTEQLLGFLIQHQEEILRDGVVQLLISVLLCRGVDNIRKDMDSPDHALIGRHNHTSQEVVNLMLTGRAVSNLFDNRLNVQGTILKGIQQQSTCGLLSLVEAYGIIEVGSNLKNPKFPIWVLISENHYFVLFATSIAVLDMRTSFELFVYDGLANAERATVVKVDPSRAREDAADESSKNPVELCVRTKWKRAVVDVVED</sequence>